<evidence type="ECO:0000259" key="3">
    <source>
        <dbReference type="Pfam" id="PF03358"/>
    </source>
</evidence>
<dbReference type="Pfam" id="PF03358">
    <property type="entry name" value="FMN_red"/>
    <property type="match status" value="1"/>
</dbReference>
<comment type="cofactor">
    <cofactor evidence="1">
        <name>FMN</name>
        <dbReference type="ChEBI" id="CHEBI:58210"/>
    </cofactor>
</comment>
<keyword evidence="5" id="KW-1185">Reference proteome</keyword>
<comment type="caution">
    <text evidence="4">The sequence shown here is derived from an EMBL/GenBank/DDBJ whole genome shotgun (WGS) entry which is preliminary data.</text>
</comment>
<dbReference type="InterPro" id="IPR005025">
    <property type="entry name" value="FMN_Rdtase-like_dom"/>
</dbReference>
<reference evidence="4" key="1">
    <citation type="submission" date="2022-06" db="EMBL/GenBank/DDBJ databases">
        <title>Idiomarina rhizosphaerae M1R2S28.</title>
        <authorList>
            <person name="Sun J.-Q."/>
            <person name="Li L.-F."/>
        </authorList>
    </citation>
    <scope>NUCLEOTIDE SEQUENCE</scope>
    <source>
        <strain evidence="4">M1R2S28</strain>
    </source>
</reference>
<dbReference type="SUPFAM" id="SSF52218">
    <property type="entry name" value="Flavoproteins"/>
    <property type="match status" value="1"/>
</dbReference>
<dbReference type="GO" id="GO:0016491">
    <property type="term" value="F:oxidoreductase activity"/>
    <property type="evidence" value="ECO:0007669"/>
    <property type="project" value="InterPro"/>
</dbReference>
<dbReference type="EMBL" id="JAMZDE010000005">
    <property type="protein sequence ID" value="MCP1338935.1"/>
    <property type="molecule type" value="Genomic_DNA"/>
</dbReference>
<feature type="domain" description="NADPH-dependent FMN reductase-like" evidence="3">
    <location>
        <begin position="1"/>
        <end position="142"/>
    </location>
</feature>
<dbReference type="InterPro" id="IPR029039">
    <property type="entry name" value="Flavoprotein-like_sf"/>
</dbReference>
<dbReference type="AlphaFoldDB" id="A0A9X2FWJ5"/>
<accession>A0A9X2FWJ5</accession>
<keyword evidence="2" id="KW-0288">FMN</keyword>
<dbReference type="PANTHER" id="PTHR30543:SF21">
    <property type="entry name" value="NAD(P)H-DEPENDENT FMN REDUCTASE LOT6"/>
    <property type="match status" value="1"/>
</dbReference>
<evidence type="ECO:0000313" key="5">
    <source>
        <dbReference type="Proteomes" id="UP001139474"/>
    </source>
</evidence>
<name>A0A9X2FWJ5_9GAMM</name>
<evidence type="ECO:0000313" key="4">
    <source>
        <dbReference type="EMBL" id="MCP1338935.1"/>
    </source>
</evidence>
<dbReference type="PANTHER" id="PTHR30543">
    <property type="entry name" value="CHROMATE REDUCTASE"/>
    <property type="match status" value="1"/>
</dbReference>
<protein>
    <submittedName>
        <fullName evidence="4">NAD(P)H-dependent oxidoreductase</fullName>
    </submittedName>
</protein>
<organism evidence="4 5">
    <name type="scientific">Idiomarina rhizosphaerae</name>
    <dbReference type="NCBI Taxonomy" id="2961572"/>
    <lineage>
        <taxon>Bacteria</taxon>
        <taxon>Pseudomonadati</taxon>
        <taxon>Pseudomonadota</taxon>
        <taxon>Gammaproteobacteria</taxon>
        <taxon>Alteromonadales</taxon>
        <taxon>Idiomarinaceae</taxon>
        <taxon>Idiomarina</taxon>
    </lineage>
</organism>
<proteinExistence type="predicted"/>
<dbReference type="GO" id="GO:0010181">
    <property type="term" value="F:FMN binding"/>
    <property type="evidence" value="ECO:0007669"/>
    <property type="project" value="TreeGrafter"/>
</dbReference>
<keyword evidence="2" id="KW-0285">Flavoprotein</keyword>
<dbReference type="RefSeq" id="WP_253618381.1">
    <property type="nucleotide sequence ID" value="NZ_JAMZDE010000005.1"/>
</dbReference>
<dbReference type="Proteomes" id="UP001139474">
    <property type="component" value="Unassembled WGS sequence"/>
</dbReference>
<dbReference type="GO" id="GO:0005829">
    <property type="term" value="C:cytosol"/>
    <property type="evidence" value="ECO:0007669"/>
    <property type="project" value="TreeGrafter"/>
</dbReference>
<dbReference type="Gene3D" id="3.40.50.360">
    <property type="match status" value="1"/>
</dbReference>
<gene>
    <name evidence="4" type="ORF">NJR55_04950</name>
</gene>
<evidence type="ECO:0000256" key="2">
    <source>
        <dbReference type="ARBA" id="ARBA00022643"/>
    </source>
</evidence>
<evidence type="ECO:0000256" key="1">
    <source>
        <dbReference type="ARBA" id="ARBA00001917"/>
    </source>
</evidence>
<dbReference type="InterPro" id="IPR050712">
    <property type="entry name" value="NAD(P)H-dep_reductase"/>
</dbReference>
<sequence>MTVLFIGGSRRKDSLNTKLKHRLAEVADKHGIRYELVDADALDAPIYHGDLEATDGVPESMKTLGEKIQAASKVVLVSPEYNSSVSPLIKNAIDWVSRLDSQAWAGKTVLLAAASPGGLGGLRAVSHLRDILANVQAWTAPLCASCPKASDDAIAAMDESFLKQFLEQGEG</sequence>